<proteinExistence type="inferred from homology"/>
<dbReference type="GO" id="GO:0004385">
    <property type="term" value="F:GMP kinase activity"/>
    <property type="evidence" value="ECO:0007669"/>
    <property type="project" value="UniProtKB-EC"/>
</dbReference>
<evidence type="ECO:0000256" key="2">
    <source>
        <dbReference type="ARBA" id="ARBA00005790"/>
    </source>
</evidence>
<dbReference type="Proteomes" id="UP000050816">
    <property type="component" value="Unassembled WGS sequence"/>
</dbReference>
<dbReference type="Gene3D" id="3.40.50.300">
    <property type="entry name" value="P-loop containing nucleotide triphosphate hydrolases"/>
    <property type="match status" value="1"/>
</dbReference>
<dbReference type="PANTHER" id="PTHR23117">
    <property type="entry name" value="GUANYLATE KINASE-RELATED"/>
    <property type="match status" value="1"/>
</dbReference>
<dbReference type="RefSeq" id="WP_019206645.1">
    <property type="nucleotide sequence ID" value="NZ_AZFK01000028.1"/>
</dbReference>
<dbReference type="InterPro" id="IPR008144">
    <property type="entry name" value="Guanylate_kin-like_dom"/>
</dbReference>
<evidence type="ECO:0000259" key="6">
    <source>
        <dbReference type="PROSITE" id="PS50052"/>
    </source>
</evidence>
<name>A0A0R1UBA6_9LACO</name>
<dbReference type="PATRIC" id="fig|1423760.3.peg.1330"/>
<dbReference type="InterPro" id="IPR027417">
    <property type="entry name" value="P-loop_NTPase"/>
</dbReference>
<sequence>MPKPPVIILCGAAGTGKTTVQQYLRQRFNLARVITHTTRPPRPGEVAGQDYYFETPASMAKLHLFEQVEYDHYRYGSSQEGLQRALADHPGAVMVLDTKGAVTYRKALGDQVKVLFLTVTDHQQLRQRLTHRGDAPAAIASRLASEEFQRDLTLPPALQAQALILRNDDWAATVVQLERYATQWGLKGK</sequence>
<dbReference type="PANTHER" id="PTHR23117:SF13">
    <property type="entry name" value="GUANYLATE KINASE"/>
    <property type="match status" value="1"/>
</dbReference>
<evidence type="ECO:0000256" key="4">
    <source>
        <dbReference type="ARBA" id="ARBA00022777"/>
    </source>
</evidence>
<dbReference type="InterPro" id="IPR008145">
    <property type="entry name" value="GK/Ca_channel_bsu"/>
</dbReference>
<dbReference type="SMART" id="SM00072">
    <property type="entry name" value="GuKc"/>
    <property type="match status" value="1"/>
</dbReference>
<organism evidence="7 8">
    <name type="scientific">Limosilactobacillus ingluviei DSM 15946</name>
    <dbReference type="NCBI Taxonomy" id="1423760"/>
    <lineage>
        <taxon>Bacteria</taxon>
        <taxon>Bacillati</taxon>
        <taxon>Bacillota</taxon>
        <taxon>Bacilli</taxon>
        <taxon>Lactobacillales</taxon>
        <taxon>Lactobacillaceae</taxon>
        <taxon>Limosilactobacillus</taxon>
    </lineage>
</organism>
<evidence type="ECO:0000313" key="8">
    <source>
        <dbReference type="Proteomes" id="UP000050816"/>
    </source>
</evidence>
<dbReference type="GO" id="GO:0005829">
    <property type="term" value="C:cytosol"/>
    <property type="evidence" value="ECO:0007669"/>
    <property type="project" value="TreeGrafter"/>
</dbReference>
<dbReference type="SUPFAM" id="SSF52540">
    <property type="entry name" value="P-loop containing nucleoside triphosphate hydrolases"/>
    <property type="match status" value="1"/>
</dbReference>
<reference evidence="7 8" key="1">
    <citation type="journal article" date="2015" name="Genome Announc.">
        <title>Expanding the biotechnology potential of lactobacilli through comparative genomics of 213 strains and associated genera.</title>
        <authorList>
            <person name="Sun Z."/>
            <person name="Harris H.M."/>
            <person name="McCann A."/>
            <person name="Guo C."/>
            <person name="Argimon S."/>
            <person name="Zhang W."/>
            <person name="Yang X."/>
            <person name="Jeffery I.B."/>
            <person name="Cooney J.C."/>
            <person name="Kagawa T.F."/>
            <person name="Liu W."/>
            <person name="Song Y."/>
            <person name="Salvetti E."/>
            <person name="Wrobel A."/>
            <person name="Rasinkangas P."/>
            <person name="Parkhill J."/>
            <person name="Rea M.C."/>
            <person name="O'Sullivan O."/>
            <person name="Ritari J."/>
            <person name="Douillard F.P."/>
            <person name="Paul Ross R."/>
            <person name="Yang R."/>
            <person name="Briner A.E."/>
            <person name="Felis G.E."/>
            <person name="de Vos W.M."/>
            <person name="Barrangou R."/>
            <person name="Klaenhammer T.R."/>
            <person name="Caufield P.W."/>
            <person name="Cui Y."/>
            <person name="Zhang H."/>
            <person name="O'Toole P.W."/>
        </authorList>
    </citation>
    <scope>NUCLEOTIDE SEQUENCE [LARGE SCALE GENOMIC DNA]</scope>
    <source>
        <strain evidence="7 8">DSM 15946</strain>
    </source>
</reference>
<accession>A0A0R1UBA6</accession>
<comment type="caution">
    <text evidence="7">The sequence shown here is derived from an EMBL/GenBank/DDBJ whole genome shotgun (WGS) entry which is preliminary data.</text>
</comment>
<comment type="catalytic activity">
    <reaction evidence="5">
        <text>GMP + ATP = GDP + ADP</text>
        <dbReference type="Rhea" id="RHEA:20780"/>
        <dbReference type="ChEBI" id="CHEBI:30616"/>
        <dbReference type="ChEBI" id="CHEBI:58115"/>
        <dbReference type="ChEBI" id="CHEBI:58189"/>
        <dbReference type="ChEBI" id="CHEBI:456216"/>
        <dbReference type="EC" id="2.7.4.8"/>
    </reaction>
</comment>
<dbReference type="PROSITE" id="PS50052">
    <property type="entry name" value="GUANYLATE_KINASE_2"/>
    <property type="match status" value="1"/>
</dbReference>
<keyword evidence="4 7" id="KW-0418">Kinase</keyword>
<evidence type="ECO:0000256" key="1">
    <source>
        <dbReference type="ARBA" id="ARBA00003531"/>
    </source>
</evidence>
<comment type="function">
    <text evidence="1">Essential for recycling GMP and indirectly, cGMP.</text>
</comment>
<protein>
    <submittedName>
        <fullName evidence="7">Guanylate kinase</fullName>
    </submittedName>
</protein>
<feature type="domain" description="Guanylate kinase-like" evidence="6">
    <location>
        <begin position="4"/>
        <end position="182"/>
    </location>
</feature>
<dbReference type="CDD" id="cd00071">
    <property type="entry name" value="GMPK"/>
    <property type="match status" value="1"/>
</dbReference>
<dbReference type="AlphaFoldDB" id="A0A0R1UBA6"/>
<dbReference type="Pfam" id="PF00625">
    <property type="entry name" value="Guanylate_kin"/>
    <property type="match status" value="1"/>
</dbReference>
<dbReference type="EMBL" id="AZFK01000028">
    <property type="protein sequence ID" value="KRL90656.1"/>
    <property type="molecule type" value="Genomic_DNA"/>
</dbReference>
<comment type="similarity">
    <text evidence="2">Belongs to the guanylate kinase family.</text>
</comment>
<evidence type="ECO:0000256" key="5">
    <source>
        <dbReference type="ARBA" id="ARBA00048594"/>
    </source>
</evidence>
<dbReference type="GeneID" id="82934372"/>
<keyword evidence="3" id="KW-0808">Transferase</keyword>
<evidence type="ECO:0000256" key="3">
    <source>
        <dbReference type="ARBA" id="ARBA00022679"/>
    </source>
</evidence>
<gene>
    <name evidence="7" type="ORF">FC43_GL001260</name>
</gene>
<evidence type="ECO:0000313" key="7">
    <source>
        <dbReference type="EMBL" id="KRL90656.1"/>
    </source>
</evidence>